<evidence type="ECO:0000259" key="4">
    <source>
        <dbReference type="PROSITE" id="PS51764"/>
    </source>
</evidence>
<dbReference type="GO" id="GO:0004553">
    <property type="term" value="F:hydrolase activity, hydrolyzing O-glycosyl compounds"/>
    <property type="evidence" value="ECO:0007669"/>
    <property type="project" value="InterPro"/>
</dbReference>
<dbReference type="SUPFAM" id="SSF51445">
    <property type="entry name" value="(Trans)glycosidases"/>
    <property type="match status" value="1"/>
</dbReference>
<proteinExistence type="inferred from homology"/>
<feature type="active site" description="Proton donor" evidence="3">
    <location>
        <position position="162"/>
    </location>
</feature>
<dbReference type="Proteomes" id="UP000050863">
    <property type="component" value="Unassembled WGS sequence"/>
</dbReference>
<dbReference type="PROSITE" id="PS51764">
    <property type="entry name" value="GH26"/>
    <property type="match status" value="1"/>
</dbReference>
<dbReference type="STRING" id="280332.CQ12_15745"/>
<protein>
    <recommendedName>
        <fullName evidence="4">GH26 domain-containing protein</fullName>
    </recommendedName>
</protein>
<dbReference type="InterPro" id="IPR017853">
    <property type="entry name" value="GH"/>
</dbReference>
<dbReference type="AlphaFoldDB" id="A0A0R3LC84"/>
<sequence>MFRADPRIDRRRRKGNGLKRLLVLLAVFVLTVLLLARVDSNAASRGVSSPAKFAGAFVNWGPVGREHTLQAWEKWLKQKPSSVLGVDFYGKTTWEDFSRLNWVPGVWKKLNPARDVVWSIPLTMKGTPLADVAEGLYDAEFEAAARAISEAHPKAIIRLGWEMNLAEMAWFAKGHEADYIKAFRRVVEIFRRHSASFKFDWCPGWGPQEMPADASYPGDDVVDYIGLDVYDFKHEGTPEERWNNFYVKAPFGLEWHREFARLHGKRMSYPEWGVGNAGDNPFFIQQMHDWFMKNEDMIAYAAYFDVDGAWPTQIDNGAFPKSQLLFRKLFSR</sequence>
<evidence type="ECO:0000313" key="6">
    <source>
        <dbReference type="Proteomes" id="UP000050863"/>
    </source>
</evidence>
<dbReference type="InterPro" id="IPR022790">
    <property type="entry name" value="GH26_dom"/>
</dbReference>
<evidence type="ECO:0000256" key="3">
    <source>
        <dbReference type="PROSITE-ProRule" id="PRU01100"/>
    </source>
</evidence>
<reference evidence="5 6" key="1">
    <citation type="submission" date="2014-03" db="EMBL/GenBank/DDBJ databases">
        <title>Bradyrhizobium valentinum sp. nov., isolated from effective nodules of Lupinus mariae-josephae, a lupine endemic of basic-lime soils in Eastern Spain.</title>
        <authorList>
            <person name="Duran D."/>
            <person name="Rey L."/>
            <person name="Navarro A."/>
            <person name="Busquets A."/>
            <person name="Imperial J."/>
            <person name="Ruiz-Argueso T."/>
        </authorList>
    </citation>
    <scope>NUCLEOTIDE SEQUENCE [LARGE SCALE GENOMIC DNA]</scope>
    <source>
        <strain evidence="5 6">PAC68</strain>
    </source>
</reference>
<dbReference type="EMBL" id="LLXZ01000156">
    <property type="protein sequence ID" value="KRR02502.1"/>
    <property type="molecule type" value="Genomic_DNA"/>
</dbReference>
<feature type="active site" description="Nucleophile" evidence="3">
    <location>
        <position position="271"/>
    </location>
</feature>
<evidence type="ECO:0000256" key="1">
    <source>
        <dbReference type="ARBA" id="ARBA00022801"/>
    </source>
</evidence>
<dbReference type="OrthoDB" id="9816550at2"/>
<accession>A0A0R3LC84</accession>
<comment type="similarity">
    <text evidence="3">Belongs to the glycosyl hydrolase 26 family.</text>
</comment>
<evidence type="ECO:0000313" key="5">
    <source>
        <dbReference type="EMBL" id="KRR02502.1"/>
    </source>
</evidence>
<comment type="caution">
    <text evidence="5">The sequence shown here is derived from an EMBL/GenBank/DDBJ whole genome shotgun (WGS) entry which is preliminary data.</text>
</comment>
<organism evidence="5 6">
    <name type="scientific">Bradyrhizobium jicamae</name>
    <dbReference type="NCBI Taxonomy" id="280332"/>
    <lineage>
        <taxon>Bacteria</taxon>
        <taxon>Pseudomonadati</taxon>
        <taxon>Pseudomonadota</taxon>
        <taxon>Alphaproteobacteria</taxon>
        <taxon>Hyphomicrobiales</taxon>
        <taxon>Nitrobacteraceae</taxon>
        <taxon>Bradyrhizobium</taxon>
    </lineage>
</organism>
<keyword evidence="1 3" id="KW-0378">Hydrolase</keyword>
<dbReference type="Gene3D" id="3.20.20.80">
    <property type="entry name" value="Glycosidases"/>
    <property type="match status" value="1"/>
</dbReference>
<keyword evidence="2 3" id="KW-0326">Glycosidase</keyword>
<dbReference type="RefSeq" id="WP_057838055.1">
    <property type="nucleotide sequence ID" value="NZ_LLXZ01000156.1"/>
</dbReference>
<name>A0A0R3LC84_9BRAD</name>
<keyword evidence="6" id="KW-1185">Reference proteome</keyword>
<gene>
    <name evidence="5" type="ORF">CQ12_15745</name>
</gene>
<evidence type="ECO:0000256" key="2">
    <source>
        <dbReference type="ARBA" id="ARBA00023295"/>
    </source>
</evidence>
<feature type="domain" description="GH26" evidence="4">
    <location>
        <begin position="29"/>
        <end position="332"/>
    </location>
</feature>